<evidence type="ECO:0000313" key="2">
    <source>
        <dbReference type="EMBL" id="EIM56511.1"/>
    </source>
</evidence>
<dbReference type="AlphaFoldDB" id="I5ART8"/>
<proteinExistence type="predicted"/>
<name>I5ART8_EUBC6</name>
<dbReference type="STRING" id="633697.EubceDRAFT1_0672"/>
<accession>I5ART8</accession>
<evidence type="ECO:0000313" key="3">
    <source>
        <dbReference type="Proteomes" id="UP000005753"/>
    </source>
</evidence>
<reference evidence="2 3" key="1">
    <citation type="submission" date="2010-08" db="EMBL/GenBank/DDBJ databases">
        <authorList>
            <consortium name="US DOE Joint Genome Institute (JGI-PGF)"/>
            <person name="Lucas S."/>
            <person name="Copeland A."/>
            <person name="Lapidus A."/>
            <person name="Cheng J.-F."/>
            <person name="Bruce D."/>
            <person name="Goodwin L."/>
            <person name="Pitluck S."/>
            <person name="Land M.L."/>
            <person name="Hauser L."/>
            <person name="Chang Y.-J."/>
            <person name="Anderson I.J."/>
            <person name="Johnson E."/>
            <person name="Mulhopadhyay B."/>
            <person name="Kyrpides N."/>
            <person name="Woyke T.J."/>
        </authorList>
    </citation>
    <scope>NUCLEOTIDE SEQUENCE [LARGE SCALE GENOMIC DNA]</scope>
    <source>
        <strain evidence="2 3">6</strain>
    </source>
</reference>
<sequence>MNRNIYEGRFLVSVIGGIIRQDETFPMYNKRLSWERLYRLADYHSTANIVYLGILGSSTKMDEAWKERFYRRYQQALRYNDIYASEEATILGMLDANDVQCVILESTSIREFYEIPETASNSSLRLLFSEEDYDRAKGYLIDNGYETDAFYSGFGEHMVKSSGFTIQLYYNIPVETEFLQQSMRRLIAGAYLDPQFKGISALSMEYNYVFKMTETIYLYCCDLVTIRHLLDTYLMYRGYREDMDMGIVTEKFKKMKIDQLAEGLLQIAAMWFGKRDDDFLQVPKDSLRVYDEIESRILSNGLSGVDSEMEQALELRQAIAKAREKEAKEAEKQRKREAKRAEKARTGGFLGKVFGVKKNGEDDRSDAGIRIEGNVTCESRVYGIVVSTPYYTFTLPDAWRYHGKIVCSKMKEDYSRSQLHSYEKNPDEYKISIMMQPKGRGAEPLPIMDILLFSDDTNAAIEARKDNGYYLGMLTHMDEKNEYDQHVVAVYHSAIPENEDLQTYELLQEKRDAIASSIIPVNDPTRQNVNMMERFDLWKTEEMPDEYRRKEE</sequence>
<reference evidence="2 3" key="2">
    <citation type="submission" date="2012-02" db="EMBL/GenBank/DDBJ databases">
        <title>Improved High-Quality Draft sequence of Eubacterium cellulosolvens 6.</title>
        <authorList>
            <consortium name="US DOE Joint Genome Institute"/>
            <person name="Lucas S."/>
            <person name="Han J."/>
            <person name="Lapidus A."/>
            <person name="Cheng J.-F."/>
            <person name="Goodwin L."/>
            <person name="Pitluck S."/>
            <person name="Peters L."/>
            <person name="Mikhailova N."/>
            <person name="Gu W."/>
            <person name="Detter J.C."/>
            <person name="Han C."/>
            <person name="Tapia R."/>
            <person name="Land M."/>
            <person name="Hauser L."/>
            <person name="Kyrpides N."/>
            <person name="Ivanova N."/>
            <person name="Pagani I."/>
            <person name="Johnson E."/>
            <person name="Mukhopadhyay B."/>
            <person name="Anderson I."/>
            <person name="Woyke T."/>
        </authorList>
    </citation>
    <scope>NUCLEOTIDE SEQUENCE [LARGE SCALE GENOMIC DNA]</scope>
    <source>
        <strain evidence="2 3">6</strain>
    </source>
</reference>
<dbReference type="InterPro" id="IPR039498">
    <property type="entry name" value="NTP_transf_5"/>
</dbReference>
<dbReference type="Proteomes" id="UP000005753">
    <property type="component" value="Chromosome"/>
</dbReference>
<dbReference type="HOGENOM" id="CLU_493274_0_0_9"/>
<dbReference type="EMBL" id="CM001487">
    <property type="protein sequence ID" value="EIM56511.1"/>
    <property type="molecule type" value="Genomic_DNA"/>
</dbReference>
<dbReference type="OrthoDB" id="1886130at2"/>
<protein>
    <submittedName>
        <fullName evidence="2">Uncharacterized protein</fullName>
    </submittedName>
</protein>
<organism evidence="2 3">
    <name type="scientific">Eubacterium cellulosolvens (strain ATCC 43171 / JCM 9499 / 6)</name>
    <name type="common">Cillobacterium cellulosolvens</name>
    <dbReference type="NCBI Taxonomy" id="633697"/>
    <lineage>
        <taxon>Bacteria</taxon>
        <taxon>Bacillati</taxon>
        <taxon>Bacillota</taxon>
        <taxon>Clostridia</taxon>
        <taxon>Eubacteriales</taxon>
        <taxon>Eubacteriaceae</taxon>
        <taxon>Eubacterium</taxon>
    </lineage>
</organism>
<feature type="region of interest" description="Disordered" evidence="1">
    <location>
        <begin position="324"/>
        <end position="343"/>
    </location>
</feature>
<dbReference type="Pfam" id="PF14907">
    <property type="entry name" value="NTP_transf_5"/>
    <property type="match status" value="1"/>
</dbReference>
<gene>
    <name evidence="2" type="ORF">EubceDRAFT1_0672</name>
</gene>
<dbReference type="eggNOG" id="ENOG502Z9F9">
    <property type="taxonomic scope" value="Bacteria"/>
</dbReference>
<evidence type="ECO:0000256" key="1">
    <source>
        <dbReference type="SAM" id="MobiDB-lite"/>
    </source>
</evidence>
<keyword evidence="3" id="KW-1185">Reference proteome</keyword>